<organism evidence="1 2">
    <name type="scientific">Coniosporium uncinatum</name>
    <dbReference type="NCBI Taxonomy" id="93489"/>
    <lineage>
        <taxon>Eukaryota</taxon>
        <taxon>Fungi</taxon>
        <taxon>Dikarya</taxon>
        <taxon>Ascomycota</taxon>
        <taxon>Pezizomycotina</taxon>
        <taxon>Dothideomycetes</taxon>
        <taxon>Dothideomycetes incertae sedis</taxon>
        <taxon>Coniosporium</taxon>
    </lineage>
</organism>
<reference evidence="1" key="1">
    <citation type="submission" date="2024-09" db="EMBL/GenBank/DDBJ databases">
        <title>Black Yeasts Isolated from many extreme environments.</title>
        <authorList>
            <person name="Coleine C."/>
            <person name="Stajich J.E."/>
            <person name="Selbmann L."/>
        </authorList>
    </citation>
    <scope>NUCLEOTIDE SEQUENCE</scope>
    <source>
        <strain evidence="1">CCFEE 5737</strain>
    </source>
</reference>
<protein>
    <submittedName>
        <fullName evidence="1">Uncharacterized protein</fullName>
    </submittedName>
</protein>
<evidence type="ECO:0000313" key="1">
    <source>
        <dbReference type="EMBL" id="KAK3076479.1"/>
    </source>
</evidence>
<keyword evidence="2" id="KW-1185">Reference proteome</keyword>
<name>A0ACC3DIJ1_9PEZI</name>
<proteinExistence type="predicted"/>
<dbReference type="EMBL" id="JAWDJW010003922">
    <property type="protein sequence ID" value="KAK3076479.1"/>
    <property type="molecule type" value="Genomic_DNA"/>
</dbReference>
<gene>
    <name evidence="1" type="ORF">LTS18_012891</name>
</gene>
<feature type="non-terminal residue" evidence="1">
    <location>
        <position position="434"/>
    </location>
</feature>
<accession>A0ACC3DIJ1</accession>
<comment type="caution">
    <text evidence="1">The sequence shown here is derived from an EMBL/GenBank/DDBJ whole genome shotgun (WGS) entry which is preliminary data.</text>
</comment>
<dbReference type="Proteomes" id="UP001186974">
    <property type="component" value="Unassembled WGS sequence"/>
</dbReference>
<sequence>MPDLVAMMQQAGTGRDFRLYNNALNYLLNNHHANGYAKYDISIVRNTPFLKIEGKDFPELAAPSAIFANPRASIMGYNILPPGFRPHHMKFGVLMDPPIQDCANRLVSSPPKSHGEAAHIFGYMAGRLAEVSGKLADSLGSASFVPVTAKNEKRSLRYSSPAMVFLGDPETYGDILDFVDFGQEANSFLLKVGSKHEPSSVELARMVIETPAKILGVLGQDKYMDLLRKLAENQSGLKNDKAFWKTIKEAPFLLASREVFSSKHRDPEKAAMEDYPLDDEEPTTKVWSLAKPSQIIVPDTIREYLQFRDTLLAAPADDVLESFYVALGVPLLSALTEVERRSGQALRDQTEAQKLENLLVERSRVFLHEYSRDLILHDAKWVERYLTVTVVQSLSIRVSLKGYNASYTEKRTASMAKGGKGYNLLVTSKCDLYE</sequence>
<evidence type="ECO:0000313" key="2">
    <source>
        <dbReference type="Proteomes" id="UP001186974"/>
    </source>
</evidence>